<evidence type="ECO:0000313" key="2">
    <source>
        <dbReference type="EMBL" id="GEL93691.1"/>
    </source>
</evidence>
<organism evidence="2 3">
    <name type="scientific">Cellulomonas composti</name>
    <dbReference type="NCBI Taxonomy" id="266130"/>
    <lineage>
        <taxon>Bacteria</taxon>
        <taxon>Bacillati</taxon>
        <taxon>Actinomycetota</taxon>
        <taxon>Actinomycetes</taxon>
        <taxon>Micrococcales</taxon>
        <taxon>Cellulomonadaceae</taxon>
        <taxon>Cellulomonas</taxon>
    </lineage>
</organism>
<dbReference type="EMBL" id="BJWG01000001">
    <property type="protein sequence ID" value="GEL93691.1"/>
    <property type="molecule type" value="Genomic_DNA"/>
</dbReference>
<feature type="region of interest" description="Disordered" evidence="1">
    <location>
        <begin position="154"/>
        <end position="201"/>
    </location>
</feature>
<evidence type="ECO:0000313" key="3">
    <source>
        <dbReference type="Proteomes" id="UP000321720"/>
    </source>
</evidence>
<reference evidence="2 3" key="1">
    <citation type="submission" date="2019-07" db="EMBL/GenBank/DDBJ databases">
        <title>Whole genome shotgun sequence of Cellulomonas composti NBRC 100758.</title>
        <authorList>
            <person name="Hosoyama A."/>
            <person name="Uohara A."/>
            <person name="Ohji S."/>
            <person name="Ichikawa N."/>
        </authorList>
    </citation>
    <scope>NUCLEOTIDE SEQUENCE [LARGE SCALE GENOMIC DNA]</scope>
    <source>
        <strain evidence="2 3">NBRC 100758</strain>
    </source>
</reference>
<dbReference type="Gene3D" id="3.40.50.300">
    <property type="entry name" value="P-loop containing nucleotide triphosphate hydrolases"/>
    <property type="match status" value="1"/>
</dbReference>
<feature type="compositionally biased region" description="Basic and acidic residues" evidence="1">
    <location>
        <begin position="165"/>
        <end position="179"/>
    </location>
</feature>
<name>A0A511J6S3_9CELL</name>
<dbReference type="SUPFAM" id="SSF52540">
    <property type="entry name" value="P-loop containing nucleoside triphosphate hydrolases"/>
    <property type="match status" value="1"/>
</dbReference>
<comment type="caution">
    <text evidence="2">The sequence shown here is derived from an EMBL/GenBank/DDBJ whole genome shotgun (WGS) entry which is preliminary data.</text>
</comment>
<evidence type="ECO:0000256" key="1">
    <source>
        <dbReference type="SAM" id="MobiDB-lite"/>
    </source>
</evidence>
<protein>
    <recommendedName>
        <fullName evidence="4">ATP-binding protein</fullName>
    </recommendedName>
</protein>
<proteinExistence type="predicted"/>
<gene>
    <name evidence="2" type="ORF">CCO02nite_03490</name>
</gene>
<sequence length="201" mass="21636">MGVVASSVRAMDRVILMCGAAGSGKSTHARGLAAAGYVVLSFDAEAWDRGYREHPLEDSARAEVQRSLQGKLIDSLARGECVVVDSSFWSRSSRDEYRRLLAPCGVEPVVHYLDTPRDVVLARLARRSGTDPDDVLVPQAQALAYLDGFETPTPAEGPLRIVGHPPREARDPEVEDRVRVGASPGRSVVDGQGEHLTGPVP</sequence>
<dbReference type="AlphaFoldDB" id="A0A511J6S3"/>
<evidence type="ECO:0008006" key="4">
    <source>
        <dbReference type="Google" id="ProtNLM"/>
    </source>
</evidence>
<dbReference type="Pfam" id="PF13671">
    <property type="entry name" value="AAA_33"/>
    <property type="match status" value="1"/>
</dbReference>
<keyword evidence="3" id="KW-1185">Reference proteome</keyword>
<dbReference type="InterPro" id="IPR027417">
    <property type="entry name" value="P-loop_NTPase"/>
</dbReference>
<dbReference type="Proteomes" id="UP000321720">
    <property type="component" value="Unassembled WGS sequence"/>
</dbReference>
<accession>A0A511J6S3</accession>